<keyword evidence="2" id="KW-1185">Reference proteome</keyword>
<dbReference type="InterPro" id="IPR044855">
    <property type="entry name" value="CoA-Trfase_III_dom3_sf"/>
</dbReference>
<dbReference type="PANTHER" id="PTHR48228:SF5">
    <property type="entry name" value="ALPHA-METHYLACYL-COA RACEMASE"/>
    <property type="match status" value="1"/>
</dbReference>
<name>A0A066UCG7_9PSEU</name>
<accession>A0A066UCG7</accession>
<proteinExistence type="predicted"/>
<dbReference type="RefSeq" id="WP_043779727.1">
    <property type="nucleotide sequence ID" value="NZ_JMQI01000026.1"/>
</dbReference>
<dbReference type="eggNOG" id="COG1804">
    <property type="taxonomic scope" value="Bacteria"/>
</dbReference>
<dbReference type="InterPro" id="IPR003673">
    <property type="entry name" value="CoA-Trfase_fam_III"/>
</dbReference>
<evidence type="ECO:0000313" key="1">
    <source>
        <dbReference type="EMBL" id="KDN21824.1"/>
    </source>
</evidence>
<dbReference type="OrthoDB" id="9797653at2"/>
<dbReference type="InterPro" id="IPR050509">
    <property type="entry name" value="CoA-transferase_III"/>
</dbReference>
<dbReference type="STRING" id="287986.DV20_12905"/>
<organism evidence="1 2">
    <name type="scientific">Amycolatopsis rifamycinica</name>
    <dbReference type="NCBI Taxonomy" id="287986"/>
    <lineage>
        <taxon>Bacteria</taxon>
        <taxon>Bacillati</taxon>
        <taxon>Actinomycetota</taxon>
        <taxon>Actinomycetes</taxon>
        <taxon>Pseudonocardiales</taxon>
        <taxon>Pseudonocardiaceae</taxon>
        <taxon>Amycolatopsis</taxon>
    </lineage>
</organism>
<protein>
    <submittedName>
        <fullName evidence="1">Carnitine dehydratase</fullName>
    </submittedName>
</protein>
<dbReference type="InterPro" id="IPR023606">
    <property type="entry name" value="CoA-Trfase_III_dom_1_sf"/>
</dbReference>
<dbReference type="PANTHER" id="PTHR48228">
    <property type="entry name" value="SUCCINYL-COA--D-CITRAMALATE COA-TRANSFERASE"/>
    <property type="match status" value="1"/>
</dbReference>
<dbReference type="EMBL" id="JMQI01000026">
    <property type="protein sequence ID" value="KDN21824.1"/>
    <property type="molecule type" value="Genomic_DNA"/>
</dbReference>
<dbReference type="AlphaFoldDB" id="A0A066UCG7"/>
<dbReference type="Gene3D" id="3.30.1540.10">
    <property type="entry name" value="formyl-coa transferase, domain 3"/>
    <property type="match status" value="1"/>
</dbReference>
<dbReference type="Proteomes" id="UP000027345">
    <property type="component" value="Unassembled WGS sequence"/>
</dbReference>
<sequence>MNEAEPEPAGGPLAGVRVVELAGLGPCPFAAMILAEMGADVIRIDRPSRGFLEMAGPGSDLLGRGKRSVLLDLKRPESVRTLLDLCATADVFLEGFRPGVAERLALGPEDLWARNPRLVYGRMTGWGQSGPAAATAGHDITYIAPTGALHAIGEAGGPPQIPLNVVGDIGGGATYLVMGVLAALWEARSTGHGQVVDAAIVDGTAHMLAIVHSLLAEDRWTDQRGANLIDGGAPFYSVYRTADGRYMAVGALEPAFFAAFVRLLGVEAEPATQYDRTRWDDLRTTIADAFATRTQQEWTDIFAGSDACVAPVLSMREAAGHAQLTERRTLLEVDGVLQAMPAPRFSRHLVTMPGRAPKLGEHTEEVLAEIGGSGELDR</sequence>
<comment type="caution">
    <text evidence="1">The sequence shown here is derived from an EMBL/GenBank/DDBJ whole genome shotgun (WGS) entry which is preliminary data.</text>
</comment>
<dbReference type="Pfam" id="PF02515">
    <property type="entry name" value="CoA_transf_3"/>
    <property type="match status" value="1"/>
</dbReference>
<dbReference type="GO" id="GO:0003824">
    <property type="term" value="F:catalytic activity"/>
    <property type="evidence" value="ECO:0007669"/>
    <property type="project" value="InterPro"/>
</dbReference>
<reference evidence="1 2" key="1">
    <citation type="submission" date="2014-05" db="EMBL/GenBank/DDBJ databases">
        <title>Draft genome sequence of Amycolatopsis rifamycinica DSM 46095.</title>
        <authorList>
            <person name="Lal R."/>
            <person name="Saxena A."/>
            <person name="Kumari R."/>
            <person name="Mukherjee U."/>
            <person name="Singh P."/>
            <person name="Sangwan N."/>
            <person name="Mahato N.K."/>
        </authorList>
    </citation>
    <scope>NUCLEOTIDE SEQUENCE [LARGE SCALE GENOMIC DNA]</scope>
    <source>
        <strain evidence="1 2">DSM 46095</strain>
    </source>
</reference>
<dbReference type="SUPFAM" id="SSF89796">
    <property type="entry name" value="CoA-transferase family III (CaiB/BaiF)"/>
    <property type="match status" value="1"/>
</dbReference>
<dbReference type="Gene3D" id="3.40.50.10540">
    <property type="entry name" value="Crotonobetainyl-coa:carnitine coa-transferase, domain 1"/>
    <property type="match status" value="1"/>
</dbReference>
<gene>
    <name evidence="1" type="ORF">DV20_12905</name>
</gene>
<evidence type="ECO:0000313" key="2">
    <source>
        <dbReference type="Proteomes" id="UP000027345"/>
    </source>
</evidence>